<proteinExistence type="predicted"/>
<dbReference type="EnsemblMetazoa" id="GAUT010441-RA">
    <property type="protein sequence ID" value="GAUT010441-PA"/>
    <property type="gene ID" value="GAUT010441"/>
</dbReference>
<reference evidence="1" key="1">
    <citation type="submission" date="2020-05" db="UniProtKB">
        <authorList>
            <consortium name="EnsemblMetazoa"/>
        </authorList>
    </citation>
    <scope>IDENTIFICATION</scope>
    <source>
        <strain evidence="1">TTRI</strain>
    </source>
</reference>
<dbReference type="Proteomes" id="UP000078200">
    <property type="component" value="Unassembled WGS sequence"/>
</dbReference>
<evidence type="ECO:0000313" key="1">
    <source>
        <dbReference type="EnsemblMetazoa" id="GAUT010441-PA"/>
    </source>
</evidence>
<keyword evidence="2" id="KW-1185">Reference proteome</keyword>
<evidence type="ECO:0000313" key="2">
    <source>
        <dbReference type="Proteomes" id="UP000078200"/>
    </source>
</evidence>
<accession>A0A1A9UNL9</accession>
<dbReference type="AlphaFoldDB" id="A0A1A9UNL9"/>
<name>A0A1A9UNL9_GLOAU</name>
<sequence>MQNWPGHLPNEELTKIADNIWKVLQRNQIALLPHNSNIPQTFQNFTTSTTTLCESFHQLRLEVNAIKKRMDDREFLNRRQSSFWKQSHKMWETDQFSARDEN</sequence>
<dbReference type="VEuPathDB" id="VectorBase:GAUT010441"/>
<protein>
    <submittedName>
        <fullName evidence="1">Uncharacterized protein</fullName>
    </submittedName>
</protein>
<organism evidence="1 2">
    <name type="scientific">Glossina austeni</name>
    <name type="common">Savannah tsetse fly</name>
    <dbReference type="NCBI Taxonomy" id="7395"/>
    <lineage>
        <taxon>Eukaryota</taxon>
        <taxon>Metazoa</taxon>
        <taxon>Ecdysozoa</taxon>
        <taxon>Arthropoda</taxon>
        <taxon>Hexapoda</taxon>
        <taxon>Insecta</taxon>
        <taxon>Pterygota</taxon>
        <taxon>Neoptera</taxon>
        <taxon>Endopterygota</taxon>
        <taxon>Diptera</taxon>
        <taxon>Brachycera</taxon>
        <taxon>Muscomorpha</taxon>
        <taxon>Hippoboscoidea</taxon>
        <taxon>Glossinidae</taxon>
        <taxon>Glossina</taxon>
    </lineage>
</organism>